<keyword evidence="3" id="KW-1185">Reference proteome</keyword>
<proteinExistence type="predicted"/>
<dbReference type="AlphaFoldDB" id="A0A397U9T9"/>
<name>A0A397U9T9_9GLOM</name>
<dbReference type="EMBL" id="QKWP01001908">
    <property type="protein sequence ID" value="RIB05848.1"/>
    <property type="molecule type" value="Genomic_DNA"/>
</dbReference>
<organism evidence="2 3">
    <name type="scientific">Gigaspora rosea</name>
    <dbReference type="NCBI Taxonomy" id="44941"/>
    <lineage>
        <taxon>Eukaryota</taxon>
        <taxon>Fungi</taxon>
        <taxon>Fungi incertae sedis</taxon>
        <taxon>Mucoromycota</taxon>
        <taxon>Glomeromycotina</taxon>
        <taxon>Glomeromycetes</taxon>
        <taxon>Diversisporales</taxon>
        <taxon>Gigasporaceae</taxon>
        <taxon>Gigaspora</taxon>
    </lineage>
</organism>
<evidence type="ECO:0000313" key="2">
    <source>
        <dbReference type="EMBL" id="RIB05848.1"/>
    </source>
</evidence>
<feature type="region of interest" description="Disordered" evidence="1">
    <location>
        <begin position="1"/>
        <end position="37"/>
    </location>
</feature>
<sequence length="233" mass="26341">MNDDDSDRHAIKKDVTNNKNEVESIENLPKSNDMDKGEKKVVKANLEHVEDGKTIVKPKLEKYNMISLMKEDKVFQINDKEIIDLLKSDELNDHGVCCKNGMCELRSKCIKGREISMGPKFEDKNILVFDRRKIIRENSVIANLSYKEVDSENILVEFDNNDGVIGSGKAKKNINKDNNLNDKIENNSAMESTNDEKGYIPAVSDSTDVFDLDQREVGIKTKSSTIESDPKIA</sequence>
<reference evidence="2 3" key="1">
    <citation type="submission" date="2018-06" db="EMBL/GenBank/DDBJ databases">
        <title>Comparative genomics reveals the genomic features of Rhizophagus irregularis, R. cerebriforme, R. diaphanum and Gigaspora rosea, and their symbiotic lifestyle signature.</title>
        <authorList>
            <person name="Morin E."/>
            <person name="San Clemente H."/>
            <person name="Chen E.C.H."/>
            <person name="De La Providencia I."/>
            <person name="Hainaut M."/>
            <person name="Kuo A."/>
            <person name="Kohler A."/>
            <person name="Murat C."/>
            <person name="Tang N."/>
            <person name="Roy S."/>
            <person name="Loubradou J."/>
            <person name="Henrissat B."/>
            <person name="Grigoriev I.V."/>
            <person name="Corradi N."/>
            <person name="Roux C."/>
            <person name="Martin F.M."/>
        </authorList>
    </citation>
    <scope>NUCLEOTIDE SEQUENCE [LARGE SCALE GENOMIC DNA]</scope>
    <source>
        <strain evidence="2 3">DAOM 194757</strain>
    </source>
</reference>
<comment type="caution">
    <text evidence="2">The sequence shown here is derived from an EMBL/GenBank/DDBJ whole genome shotgun (WGS) entry which is preliminary data.</text>
</comment>
<dbReference type="Proteomes" id="UP000266673">
    <property type="component" value="Unassembled WGS sequence"/>
</dbReference>
<feature type="compositionally biased region" description="Basic and acidic residues" evidence="1">
    <location>
        <begin position="1"/>
        <end position="22"/>
    </location>
</feature>
<accession>A0A397U9T9</accession>
<evidence type="ECO:0000313" key="3">
    <source>
        <dbReference type="Proteomes" id="UP000266673"/>
    </source>
</evidence>
<evidence type="ECO:0000256" key="1">
    <source>
        <dbReference type="SAM" id="MobiDB-lite"/>
    </source>
</evidence>
<gene>
    <name evidence="2" type="ORF">C2G38_2218522</name>
</gene>
<protein>
    <submittedName>
        <fullName evidence="2">Uncharacterized protein</fullName>
    </submittedName>
</protein>